<dbReference type="OrthoDB" id="9805007at2"/>
<evidence type="ECO:0000313" key="10">
    <source>
        <dbReference type="EMBL" id="TCS80000.1"/>
    </source>
</evidence>
<evidence type="ECO:0000256" key="2">
    <source>
        <dbReference type="ARBA" id="ARBA00022730"/>
    </source>
</evidence>
<dbReference type="RefSeq" id="WP_132548303.1">
    <property type="nucleotide sequence ID" value="NZ_SMAA01000005.1"/>
</dbReference>
<comment type="similarity">
    <text evidence="1 6 7">Belongs to the universal ribosomal protein uL6 family.</text>
</comment>
<dbReference type="GO" id="GO:0003735">
    <property type="term" value="F:structural constituent of ribosome"/>
    <property type="evidence" value="ECO:0007669"/>
    <property type="project" value="UniProtKB-UniRule"/>
</dbReference>
<dbReference type="GO" id="GO:0022625">
    <property type="term" value="C:cytosolic large ribosomal subunit"/>
    <property type="evidence" value="ECO:0007669"/>
    <property type="project" value="UniProtKB-UniRule"/>
</dbReference>
<dbReference type="InterPro" id="IPR000702">
    <property type="entry name" value="Ribosomal_uL6-like"/>
</dbReference>
<evidence type="ECO:0000256" key="3">
    <source>
        <dbReference type="ARBA" id="ARBA00022884"/>
    </source>
</evidence>
<organism evidence="10 11">
    <name type="scientific">Pectinatus cerevisiiphilus</name>
    <dbReference type="NCBI Taxonomy" id="86956"/>
    <lineage>
        <taxon>Bacteria</taxon>
        <taxon>Bacillati</taxon>
        <taxon>Bacillota</taxon>
        <taxon>Negativicutes</taxon>
        <taxon>Selenomonadales</taxon>
        <taxon>Selenomonadaceae</taxon>
        <taxon>Pectinatus</taxon>
    </lineage>
</organism>
<evidence type="ECO:0000256" key="5">
    <source>
        <dbReference type="ARBA" id="ARBA00023274"/>
    </source>
</evidence>
<protein>
    <recommendedName>
        <fullName evidence="6">Large ribosomal subunit protein uL6</fullName>
    </recommendedName>
</protein>
<dbReference type="InterPro" id="IPR002358">
    <property type="entry name" value="Ribosomal_uL6_CS"/>
</dbReference>
<dbReference type="PROSITE" id="PS00525">
    <property type="entry name" value="RIBOSOMAL_L6_1"/>
    <property type="match status" value="1"/>
</dbReference>
<evidence type="ECO:0000256" key="6">
    <source>
        <dbReference type="HAMAP-Rule" id="MF_01365"/>
    </source>
</evidence>
<comment type="caution">
    <text evidence="10">The sequence shown here is derived from an EMBL/GenBank/DDBJ whole genome shotgun (WGS) entry which is preliminary data.</text>
</comment>
<dbReference type="Proteomes" id="UP000295188">
    <property type="component" value="Unassembled WGS sequence"/>
</dbReference>
<comment type="function">
    <text evidence="6 8">This protein binds to the 23S rRNA, and is important in its secondary structure. It is located near the subunit interface in the base of the L7/L12 stalk, and near the tRNA binding site of the peptidyltransferase center.</text>
</comment>
<dbReference type="Gene3D" id="3.90.930.12">
    <property type="entry name" value="Ribosomal protein L6, alpha-beta domain"/>
    <property type="match status" value="2"/>
</dbReference>
<reference evidence="10 11" key="1">
    <citation type="submission" date="2019-03" db="EMBL/GenBank/DDBJ databases">
        <title>Genomic Encyclopedia of Type Strains, Phase IV (KMG-IV): sequencing the most valuable type-strain genomes for metagenomic binning, comparative biology and taxonomic classification.</title>
        <authorList>
            <person name="Goeker M."/>
        </authorList>
    </citation>
    <scope>NUCLEOTIDE SEQUENCE [LARGE SCALE GENOMIC DNA]</scope>
    <source>
        <strain evidence="10 11">DSM 20467</strain>
    </source>
</reference>
<proteinExistence type="inferred from homology"/>
<evidence type="ECO:0000256" key="1">
    <source>
        <dbReference type="ARBA" id="ARBA00009356"/>
    </source>
</evidence>
<keyword evidence="5 6" id="KW-0687">Ribonucleoprotein</keyword>
<dbReference type="PANTHER" id="PTHR11655:SF14">
    <property type="entry name" value="LARGE RIBOSOMAL SUBUNIT PROTEIN UL6M"/>
    <property type="match status" value="1"/>
</dbReference>
<evidence type="ECO:0000313" key="11">
    <source>
        <dbReference type="Proteomes" id="UP000295188"/>
    </source>
</evidence>
<dbReference type="NCBIfam" id="TIGR03654">
    <property type="entry name" value="L6_bact"/>
    <property type="match status" value="1"/>
</dbReference>
<keyword evidence="3 6" id="KW-0694">RNA-binding</keyword>
<dbReference type="AlphaFoldDB" id="A0A4R3KAJ5"/>
<accession>A0A4R3KAJ5</accession>
<dbReference type="EMBL" id="SMAA01000005">
    <property type="protein sequence ID" value="TCS80000.1"/>
    <property type="molecule type" value="Genomic_DNA"/>
</dbReference>
<dbReference type="InterPro" id="IPR036789">
    <property type="entry name" value="Ribosomal_uL6-like_a/b-dom_sf"/>
</dbReference>
<keyword evidence="4 6" id="KW-0689">Ribosomal protein</keyword>
<evidence type="ECO:0000256" key="4">
    <source>
        <dbReference type="ARBA" id="ARBA00022980"/>
    </source>
</evidence>
<dbReference type="PRINTS" id="PR00059">
    <property type="entry name" value="RIBOSOMALL6"/>
</dbReference>
<dbReference type="SUPFAM" id="SSF56053">
    <property type="entry name" value="Ribosomal protein L6"/>
    <property type="match status" value="2"/>
</dbReference>
<keyword evidence="2 6" id="KW-0699">rRNA-binding</keyword>
<dbReference type="GO" id="GO:0019843">
    <property type="term" value="F:rRNA binding"/>
    <property type="evidence" value="ECO:0007669"/>
    <property type="project" value="UniProtKB-UniRule"/>
</dbReference>
<evidence type="ECO:0000259" key="9">
    <source>
        <dbReference type="Pfam" id="PF00347"/>
    </source>
</evidence>
<dbReference type="GO" id="GO:0002181">
    <property type="term" value="P:cytoplasmic translation"/>
    <property type="evidence" value="ECO:0007669"/>
    <property type="project" value="TreeGrafter"/>
</dbReference>
<name>A0A4R3KAJ5_9FIRM</name>
<dbReference type="InterPro" id="IPR019906">
    <property type="entry name" value="Ribosomal_uL6_bac-type"/>
</dbReference>
<feature type="domain" description="Large ribosomal subunit protein uL6 alpha-beta" evidence="9">
    <location>
        <begin position="11"/>
        <end position="83"/>
    </location>
</feature>
<dbReference type="PANTHER" id="PTHR11655">
    <property type="entry name" value="60S/50S RIBOSOMAL PROTEIN L6/L9"/>
    <property type="match status" value="1"/>
</dbReference>
<comment type="subunit">
    <text evidence="6">Part of the 50S ribosomal subunit.</text>
</comment>
<evidence type="ECO:0000256" key="8">
    <source>
        <dbReference type="RuleBase" id="RU003870"/>
    </source>
</evidence>
<evidence type="ECO:0000256" key="7">
    <source>
        <dbReference type="RuleBase" id="RU003869"/>
    </source>
</evidence>
<gene>
    <name evidence="6" type="primary">rplF</name>
    <name evidence="10" type="ORF">EDC37_10568</name>
</gene>
<sequence length="183" mass="19606">MSRIGKAPIEIPNGVTVTVDDNNHVVVKGPKGELSRTCHKDIKVIVEGNVVTVQRPSDDKNHRALHGLTRSLVHNMVIGVTEGFTKSLEINGVGYRATQQGKNLNLSLGFSHPVVVEPPAGITLAAPAPNKIVVSGVDKEVVGEVAAKIRGYREPEPYKGKGIKYENEHIRRKVGKAGGKGAK</sequence>
<dbReference type="HAMAP" id="MF_01365_B">
    <property type="entry name" value="Ribosomal_uL6_B"/>
    <property type="match status" value="1"/>
</dbReference>
<feature type="domain" description="Large ribosomal subunit protein uL6 alpha-beta" evidence="9">
    <location>
        <begin position="92"/>
        <end position="165"/>
    </location>
</feature>
<dbReference type="Pfam" id="PF00347">
    <property type="entry name" value="Ribosomal_L6"/>
    <property type="match status" value="2"/>
</dbReference>
<keyword evidence="11" id="KW-1185">Reference proteome</keyword>
<dbReference type="InterPro" id="IPR020040">
    <property type="entry name" value="Ribosomal_uL6_a/b-dom"/>
</dbReference>
<dbReference type="FunFam" id="3.90.930.12:FF:000002">
    <property type="entry name" value="50S ribosomal protein L6"/>
    <property type="match status" value="1"/>
</dbReference>
<dbReference type="FunFam" id="3.90.930.12:FF:000001">
    <property type="entry name" value="50S ribosomal protein L6"/>
    <property type="match status" value="1"/>
</dbReference>
<dbReference type="PIRSF" id="PIRSF002162">
    <property type="entry name" value="Ribosomal_L6"/>
    <property type="match status" value="1"/>
</dbReference>